<protein>
    <submittedName>
        <fullName evidence="12">Variant surface glycoprotein</fullName>
    </submittedName>
</protein>
<feature type="region of interest" description="Disordered" evidence="9">
    <location>
        <begin position="272"/>
        <end position="328"/>
    </location>
</feature>
<feature type="chain" id="PRO_5003394730" evidence="10">
    <location>
        <begin position="24"/>
        <end position="347"/>
    </location>
</feature>
<evidence type="ECO:0000256" key="2">
    <source>
        <dbReference type="ARBA" id="ARBA00004609"/>
    </source>
</evidence>
<keyword evidence="5 10" id="KW-0732">Signal</keyword>
<evidence type="ECO:0000256" key="9">
    <source>
        <dbReference type="SAM" id="MobiDB-lite"/>
    </source>
</evidence>
<reference evidence="12 13" key="2">
    <citation type="journal article" date="2012" name="Proc. Natl. Acad. Sci. U.S.A.">
        <title>Antigenic diversity is generated by distinct evolutionary mechanisms in African trypanosome species.</title>
        <authorList>
            <person name="Jackson A.P."/>
            <person name="Berry A."/>
            <person name="Aslett M."/>
            <person name="Allison H.C."/>
            <person name="Burton P."/>
            <person name="Vavrova-Anderson J."/>
            <person name="Brown R."/>
            <person name="Browne H."/>
            <person name="Corton N."/>
            <person name="Hauser H."/>
            <person name="Gamble J."/>
            <person name="Gilderthorp R."/>
            <person name="Marcello L."/>
            <person name="McQuillan J."/>
            <person name="Otto T.D."/>
            <person name="Quail M.A."/>
            <person name="Sanders M.J."/>
            <person name="van Tonder A."/>
            <person name="Ginger M.L."/>
            <person name="Field M.C."/>
            <person name="Barry J.D."/>
            <person name="Hertz-Fowler C."/>
            <person name="Berriman M."/>
        </authorList>
    </citation>
    <scope>NUCLEOTIDE SEQUENCE [LARGE SCALE GENOMIC DNA]</scope>
    <source>
        <strain evidence="12 13">IL3000</strain>
    </source>
</reference>
<comment type="subcellular location">
    <subcellularLocation>
        <location evidence="2">Cell membrane</location>
        <topology evidence="2">Lipid-anchor</topology>
        <topology evidence="2">GPI-anchor</topology>
    </subcellularLocation>
</comment>
<evidence type="ECO:0000256" key="5">
    <source>
        <dbReference type="ARBA" id="ARBA00022729"/>
    </source>
</evidence>
<evidence type="ECO:0000256" key="6">
    <source>
        <dbReference type="ARBA" id="ARBA00023136"/>
    </source>
</evidence>
<evidence type="ECO:0000256" key="7">
    <source>
        <dbReference type="ARBA" id="ARBA00023180"/>
    </source>
</evidence>
<keyword evidence="4" id="KW-0336">GPI-anchor</keyword>
<evidence type="ECO:0000259" key="11">
    <source>
        <dbReference type="Pfam" id="PF13206"/>
    </source>
</evidence>
<keyword evidence="6" id="KW-0472">Membrane</keyword>
<evidence type="ECO:0000256" key="8">
    <source>
        <dbReference type="ARBA" id="ARBA00023288"/>
    </source>
</evidence>
<dbReference type="GO" id="GO:0098552">
    <property type="term" value="C:side of membrane"/>
    <property type="evidence" value="ECO:0007669"/>
    <property type="project" value="UniProtKB-KW"/>
</dbReference>
<dbReference type="GO" id="GO:0005886">
    <property type="term" value="C:plasma membrane"/>
    <property type="evidence" value="ECO:0007669"/>
    <property type="project" value="UniProtKB-SubCell"/>
</dbReference>
<organism evidence="12 13">
    <name type="scientific">Trypanosoma congolense (strain IL3000)</name>
    <dbReference type="NCBI Taxonomy" id="1068625"/>
    <lineage>
        <taxon>Eukaryota</taxon>
        <taxon>Discoba</taxon>
        <taxon>Euglenozoa</taxon>
        <taxon>Kinetoplastea</taxon>
        <taxon>Metakinetoplastina</taxon>
        <taxon>Trypanosomatida</taxon>
        <taxon>Trypanosomatidae</taxon>
        <taxon>Trypanosoma</taxon>
        <taxon>Nannomonas</taxon>
    </lineage>
</organism>
<keyword evidence="8" id="KW-0449">Lipoprotein</keyword>
<evidence type="ECO:0000256" key="3">
    <source>
        <dbReference type="ARBA" id="ARBA00022475"/>
    </source>
</evidence>
<feature type="compositionally biased region" description="Polar residues" evidence="9">
    <location>
        <begin position="302"/>
        <end position="328"/>
    </location>
</feature>
<accession>F9WFG7</accession>
<dbReference type="VEuPathDB" id="TriTrypDB:TcIL3000_0_10050"/>
<comment type="function">
    <text evidence="1">VSG forms a coat on the surface of the parasite. The trypanosome evades the immune response of the host by expressing a series of antigenically distinct VSGs from an estimated 1000 VSG genes.</text>
</comment>
<gene>
    <name evidence="12" type="ORF">TCIL3000_0_10050</name>
</gene>
<evidence type="ECO:0000256" key="4">
    <source>
        <dbReference type="ARBA" id="ARBA00022622"/>
    </source>
</evidence>
<dbReference type="AlphaFoldDB" id="F9WFG7"/>
<evidence type="ECO:0000313" key="13">
    <source>
        <dbReference type="Proteomes" id="UP000000702"/>
    </source>
</evidence>
<name>F9WFG7_TRYCI</name>
<evidence type="ECO:0000256" key="10">
    <source>
        <dbReference type="SAM" id="SignalP"/>
    </source>
</evidence>
<keyword evidence="13" id="KW-1185">Reference proteome</keyword>
<evidence type="ECO:0000256" key="1">
    <source>
        <dbReference type="ARBA" id="ARBA00002523"/>
    </source>
</evidence>
<proteinExistence type="predicted"/>
<keyword evidence="3" id="KW-1003">Cell membrane</keyword>
<dbReference type="EMBL" id="CAEQ01002142">
    <property type="protein sequence ID" value="CCD16037.1"/>
    <property type="molecule type" value="Genomic_DNA"/>
</dbReference>
<dbReference type="InterPro" id="IPR025932">
    <property type="entry name" value="Trypano_VSG_B_N_dom"/>
</dbReference>
<sequence length="347" mass="38380">MLKFWMVAIGGVVIGMLTEGTSSLTKENLNIKEHNALCEVLGAAVSLWDRVKDHNTPLKKALAQAIFGAENANGDIAGLIGKMPQEYNEDGDRHNWCGECSQGATIYPGISIPHDLLCMCTVGHSGAPFNVDQHHSLCGVEGEKWGCTTYKAPSHHVGEKKHWECSGKKWNTHWDKDRRQMAWEKVVKPCLDSLHRTNLRDALKSFRTKKSNNQIPNMDRHSNKCGGTHGDICVKYSGWCGKSGGSEFPQWLDALNDLTDADFNVIERTTAKRRTRRESSNDTTLSGTDEATFDNAEDPDTHSSQVRTTAHTQEATQSKIFSSFPKQESSTTITQTSSGLISAVFLI</sequence>
<feature type="domain" description="Trypanosome variant surface glycoprotein B-type N-terminal" evidence="11">
    <location>
        <begin position="52"/>
        <end position="261"/>
    </location>
</feature>
<comment type="caution">
    <text evidence="12">The sequence shown here is derived from an EMBL/GenBank/DDBJ whole genome shotgun (WGS) entry which is preliminary data.</text>
</comment>
<feature type="signal peptide" evidence="10">
    <location>
        <begin position="1"/>
        <end position="23"/>
    </location>
</feature>
<dbReference type="Proteomes" id="UP000000702">
    <property type="component" value="Unassembled WGS sequence"/>
</dbReference>
<evidence type="ECO:0000313" key="12">
    <source>
        <dbReference type="EMBL" id="CCD16037.1"/>
    </source>
</evidence>
<keyword evidence="7" id="KW-0325">Glycoprotein</keyword>
<dbReference type="Pfam" id="PF13206">
    <property type="entry name" value="VSG_B"/>
    <property type="match status" value="1"/>
</dbReference>
<reference evidence="13" key="1">
    <citation type="submission" date="2011-07" db="EMBL/GenBank/DDBJ databases">
        <title>Divergent evolution of antigenic variation in African trypanosomes.</title>
        <authorList>
            <person name="Jackson A.P."/>
            <person name="Berry A."/>
            <person name="Allison H.C."/>
            <person name="Burton P."/>
            <person name="Anderson J."/>
            <person name="Aslett M."/>
            <person name="Brown R."/>
            <person name="Corton N."/>
            <person name="Harris D."/>
            <person name="Hauser H."/>
            <person name="Gamble J."/>
            <person name="Gilderthorp R."/>
            <person name="McQuillan J."/>
            <person name="Quail M.A."/>
            <person name="Sanders M."/>
            <person name="Van Tonder A."/>
            <person name="Ginger M.L."/>
            <person name="Donelson J.E."/>
            <person name="Field M.C."/>
            <person name="Barry J.D."/>
            <person name="Berriman M."/>
            <person name="Hertz-Fowler C."/>
        </authorList>
    </citation>
    <scope>NUCLEOTIDE SEQUENCE [LARGE SCALE GENOMIC DNA]</scope>
    <source>
        <strain evidence="13">IL3000</strain>
    </source>
</reference>